<proteinExistence type="predicted"/>
<feature type="region of interest" description="Disordered" evidence="1">
    <location>
        <begin position="1"/>
        <end position="46"/>
    </location>
</feature>
<keyword evidence="6" id="KW-1185">Reference proteome</keyword>
<reference evidence="4" key="2">
    <citation type="submission" date="2016-10" db="EMBL/GenBank/DDBJ databases">
        <authorList>
            <person name="de Groot N.N."/>
        </authorList>
    </citation>
    <scope>NUCLEOTIDE SEQUENCE [LARGE SCALE GENOMIC DNA]</scope>
    <source>
        <strain evidence="4">KHGC19</strain>
    </source>
</reference>
<dbReference type="Pfam" id="PF08241">
    <property type="entry name" value="Methyltransf_11"/>
    <property type="match status" value="1"/>
</dbReference>
<dbReference type="SUPFAM" id="SSF53335">
    <property type="entry name" value="S-adenosyl-L-methionine-dependent methyltransferases"/>
    <property type="match status" value="1"/>
</dbReference>
<dbReference type="Proteomes" id="UP000199128">
    <property type="component" value="Unassembled WGS sequence"/>
</dbReference>
<dbReference type="PANTHER" id="PTHR43591">
    <property type="entry name" value="METHYLTRANSFERASE"/>
    <property type="match status" value="1"/>
</dbReference>
<dbReference type="Proteomes" id="UP000199135">
    <property type="component" value="Unassembled WGS sequence"/>
</dbReference>
<dbReference type="InterPro" id="IPR013216">
    <property type="entry name" value="Methyltransf_11"/>
</dbReference>
<name>A0A1H9P4C7_9ACTN</name>
<dbReference type="CDD" id="cd02440">
    <property type="entry name" value="AdoMet_MTases"/>
    <property type="match status" value="1"/>
</dbReference>
<evidence type="ECO:0000259" key="2">
    <source>
        <dbReference type="Pfam" id="PF08241"/>
    </source>
</evidence>
<dbReference type="EMBL" id="FOGP01000002">
    <property type="protein sequence ID" value="SER43032.1"/>
    <property type="molecule type" value="Genomic_DNA"/>
</dbReference>
<organism evidence="4 5">
    <name type="scientific">Parafannyhessea umbonata</name>
    <dbReference type="NCBI Taxonomy" id="604330"/>
    <lineage>
        <taxon>Bacteria</taxon>
        <taxon>Bacillati</taxon>
        <taxon>Actinomycetota</taxon>
        <taxon>Coriobacteriia</taxon>
        <taxon>Coriobacteriales</taxon>
        <taxon>Atopobiaceae</taxon>
        <taxon>Parafannyhessea</taxon>
    </lineage>
</organism>
<dbReference type="RefSeq" id="WP_200802604.1">
    <property type="nucleotide sequence ID" value="NZ_FNWT01000002.1"/>
</dbReference>
<dbReference type="Gene3D" id="3.40.50.150">
    <property type="entry name" value="Vaccinia Virus protein VP39"/>
    <property type="match status" value="1"/>
</dbReference>
<gene>
    <name evidence="4" type="ORF">SAMN05216446_0808</name>
    <name evidence="3" type="ORF">SAMN05216447_10293</name>
</gene>
<dbReference type="EMBL" id="FNWT01000002">
    <property type="protein sequence ID" value="SEH42567.1"/>
    <property type="molecule type" value="Genomic_DNA"/>
</dbReference>
<reference evidence="5 6" key="1">
    <citation type="submission" date="2016-10" db="EMBL/GenBank/DDBJ databases">
        <authorList>
            <person name="Varghese N."/>
            <person name="Submissions S."/>
        </authorList>
    </citation>
    <scope>NUCLEOTIDE SEQUENCE [LARGE SCALE GENOMIC DNA]</scope>
    <source>
        <strain evidence="5">KHGC19</strain>
        <strain evidence="3 6">WCP15</strain>
    </source>
</reference>
<sequence length="237" mass="26369">MTQMTSQEPEARKRAGSAELDALRTAEERRVTDEGNPARPTGESGSMMLQRMNRSHADVTNWALDYLDFDSSATALDIGCGGGATMRRILDRMGPGSGVVVGVDYSEVSCEESRRLNADMIEAGSMRVVQASVEDLPFDDASFDLITTVESFYFWPDPLESLREVRRVLKREGSFMLVADVYRKEGLSRQVLDNIEKYHLTVLTPQEYRDLFVAAGFSDVTVHVRPGTDWICVEGVA</sequence>
<dbReference type="GO" id="GO:0032259">
    <property type="term" value="P:methylation"/>
    <property type="evidence" value="ECO:0007669"/>
    <property type="project" value="UniProtKB-KW"/>
</dbReference>
<feature type="domain" description="Methyltransferase type 11" evidence="2">
    <location>
        <begin position="76"/>
        <end position="176"/>
    </location>
</feature>
<evidence type="ECO:0000313" key="4">
    <source>
        <dbReference type="EMBL" id="SER43032.1"/>
    </source>
</evidence>
<accession>A0A1H9P4C7</accession>
<dbReference type="InterPro" id="IPR029063">
    <property type="entry name" value="SAM-dependent_MTases_sf"/>
</dbReference>
<keyword evidence="4" id="KW-0489">Methyltransferase</keyword>
<evidence type="ECO:0000313" key="3">
    <source>
        <dbReference type="EMBL" id="SEH42567.1"/>
    </source>
</evidence>
<evidence type="ECO:0000313" key="6">
    <source>
        <dbReference type="Proteomes" id="UP000199135"/>
    </source>
</evidence>
<feature type="compositionally biased region" description="Basic and acidic residues" evidence="1">
    <location>
        <begin position="21"/>
        <end position="33"/>
    </location>
</feature>
<evidence type="ECO:0000256" key="1">
    <source>
        <dbReference type="SAM" id="MobiDB-lite"/>
    </source>
</evidence>
<dbReference type="AlphaFoldDB" id="A0A1H9P4C7"/>
<protein>
    <submittedName>
        <fullName evidence="4">Methyltransferase domain-containing protein</fullName>
    </submittedName>
</protein>
<dbReference type="PANTHER" id="PTHR43591:SF99">
    <property type="entry name" value="OS06G0646000 PROTEIN"/>
    <property type="match status" value="1"/>
</dbReference>
<evidence type="ECO:0000313" key="5">
    <source>
        <dbReference type="Proteomes" id="UP000199128"/>
    </source>
</evidence>
<keyword evidence="4" id="KW-0808">Transferase</keyword>
<dbReference type="GO" id="GO:0008757">
    <property type="term" value="F:S-adenosylmethionine-dependent methyltransferase activity"/>
    <property type="evidence" value="ECO:0007669"/>
    <property type="project" value="InterPro"/>
</dbReference>